<evidence type="ECO:0000313" key="5">
    <source>
        <dbReference type="Proteomes" id="UP000663832"/>
    </source>
</evidence>
<dbReference type="EMBL" id="CAJNOM010000280">
    <property type="protein sequence ID" value="CAF1315202.1"/>
    <property type="molecule type" value="Genomic_DNA"/>
</dbReference>
<dbReference type="EMBL" id="CAJNOI010000191">
    <property type="protein sequence ID" value="CAF1171870.1"/>
    <property type="molecule type" value="Genomic_DNA"/>
</dbReference>
<evidence type="ECO:0000313" key="4">
    <source>
        <dbReference type="EMBL" id="CAF1315202.1"/>
    </source>
</evidence>
<dbReference type="Proteomes" id="UP000663877">
    <property type="component" value="Unassembled WGS sequence"/>
</dbReference>
<proteinExistence type="predicted"/>
<reference evidence="3" key="1">
    <citation type="submission" date="2021-02" db="EMBL/GenBank/DDBJ databases">
        <authorList>
            <person name="Nowell W R."/>
        </authorList>
    </citation>
    <scope>NUCLEOTIDE SEQUENCE</scope>
</reference>
<feature type="region of interest" description="Disordered" evidence="1">
    <location>
        <begin position="1"/>
        <end position="30"/>
    </location>
</feature>
<evidence type="ECO:0000313" key="6">
    <source>
        <dbReference type="Proteomes" id="UP000663877"/>
    </source>
</evidence>
<sequence>MSSKNSEAADPVPPASANMPATTQQAADTVPPTADTVLAASVNTPPTTQQIVDTVPTTSANMPPATEQAADTVPTVSADKPLTTEQAAYPVSPVSVHIPAITATVPDTSFEAPAPLPVSNLKTKEESTNNFRRTVLICLAVFVSAISAMLISIYLKPSTAEECDMKKAENRDFNKYYGIVNMKNHFTTPNADDCTSNIIFKPALPQAILQQDHSASSFLTLAPYGTGKTLLRCEYYKSLRSDAYFKVLILNKEIDGYLDRASKAEIQIKERLLYRDKPLLTYLENDLRKLGALRQDGEKLHLLLAIAEGEGFQTKTLETTRSINVLNDLRHFALFMKNRVKKTVAFVIDGIDENRFYFERNNVNKQSLELFYSSSIDQQIILETVAENFYLSIFYPKIDGINIEDASVTSGNLVVHTIKWDTKLLIDYADYVLQEMNKHVSASRCKSFTDFKTLVNYSNTKNAEIINKITTPRTLHYFMRYLITEMNECADDIQKPFIATAENVRTAYERSTKSAFKVHYIRV</sequence>
<name>A0A814U9X1_9BILA</name>
<evidence type="ECO:0000256" key="2">
    <source>
        <dbReference type="SAM" id="Phobius"/>
    </source>
</evidence>
<dbReference type="Proteomes" id="UP000663832">
    <property type="component" value="Unassembled WGS sequence"/>
</dbReference>
<dbReference type="AlphaFoldDB" id="A0A814U9X1"/>
<keyword evidence="5" id="KW-1185">Reference proteome</keyword>
<gene>
    <name evidence="3" type="ORF">BJG266_LOCUS25244</name>
    <name evidence="4" type="ORF">QVE165_LOCUS32017</name>
</gene>
<keyword evidence="2" id="KW-1133">Transmembrane helix</keyword>
<evidence type="ECO:0000313" key="3">
    <source>
        <dbReference type="EMBL" id="CAF1171870.1"/>
    </source>
</evidence>
<evidence type="ECO:0000256" key="1">
    <source>
        <dbReference type="SAM" id="MobiDB-lite"/>
    </source>
</evidence>
<protein>
    <submittedName>
        <fullName evidence="3">Uncharacterized protein</fullName>
    </submittedName>
</protein>
<organism evidence="3 6">
    <name type="scientific">Adineta steineri</name>
    <dbReference type="NCBI Taxonomy" id="433720"/>
    <lineage>
        <taxon>Eukaryota</taxon>
        <taxon>Metazoa</taxon>
        <taxon>Spiralia</taxon>
        <taxon>Gnathifera</taxon>
        <taxon>Rotifera</taxon>
        <taxon>Eurotatoria</taxon>
        <taxon>Bdelloidea</taxon>
        <taxon>Adinetida</taxon>
        <taxon>Adinetidae</taxon>
        <taxon>Adineta</taxon>
    </lineage>
</organism>
<keyword evidence="2" id="KW-0812">Transmembrane</keyword>
<feature type="transmembrane region" description="Helical" evidence="2">
    <location>
        <begin position="134"/>
        <end position="155"/>
    </location>
</feature>
<accession>A0A814U9X1</accession>
<keyword evidence="2" id="KW-0472">Membrane</keyword>
<comment type="caution">
    <text evidence="3">The sequence shown here is derived from an EMBL/GenBank/DDBJ whole genome shotgun (WGS) entry which is preliminary data.</text>
</comment>